<reference evidence="9 10" key="1">
    <citation type="submission" date="2020-04" db="EMBL/GenBank/DDBJ databases">
        <authorList>
            <person name="Liu S."/>
        </authorList>
    </citation>
    <scope>NUCLEOTIDE SEQUENCE [LARGE SCALE GENOMIC DNA]</scope>
    <source>
        <strain evidence="9 10">CGMCC 1.15091</strain>
    </source>
</reference>
<dbReference type="SUPFAM" id="SSF53448">
    <property type="entry name" value="Nucleotide-diphospho-sugar transferases"/>
    <property type="match status" value="1"/>
</dbReference>
<evidence type="ECO:0000256" key="2">
    <source>
        <dbReference type="ARBA" id="ARBA00006739"/>
    </source>
</evidence>
<dbReference type="Proteomes" id="UP000523795">
    <property type="component" value="Unassembled WGS sequence"/>
</dbReference>
<dbReference type="EMBL" id="JAAZSR010000219">
    <property type="protein sequence ID" value="NKX51390.1"/>
    <property type="molecule type" value="Genomic_DNA"/>
</dbReference>
<protein>
    <submittedName>
        <fullName evidence="9">Glycosyltransferase</fullName>
    </submittedName>
</protein>
<evidence type="ECO:0000256" key="1">
    <source>
        <dbReference type="ARBA" id="ARBA00004141"/>
    </source>
</evidence>
<feature type="transmembrane region" description="Helical" evidence="6">
    <location>
        <begin position="282"/>
        <end position="304"/>
    </location>
</feature>
<evidence type="ECO:0000256" key="3">
    <source>
        <dbReference type="ARBA" id="ARBA00022692"/>
    </source>
</evidence>
<dbReference type="Gene3D" id="3.90.550.10">
    <property type="entry name" value="Spore Coat Polysaccharide Biosynthesis Protein SpsA, Chain A"/>
    <property type="match status" value="1"/>
</dbReference>
<dbReference type="InterPro" id="IPR001173">
    <property type="entry name" value="Glyco_trans_2-like"/>
</dbReference>
<evidence type="ECO:0000256" key="5">
    <source>
        <dbReference type="ARBA" id="ARBA00023136"/>
    </source>
</evidence>
<dbReference type="CDD" id="cd04179">
    <property type="entry name" value="DPM_DPG-synthase_like"/>
    <property type="match status" value="1"/>
</dbReference>
<proteinExistence type="inferred from homology"/>
<dbReference type="PANTHER" id="PTHR48090:SF7">
    <property type="entry name" value="RFBJ PROTEIN"/>
    <property type="match status" value="1"/>
</dbReference>
<evidence type="ECO:0000259" key="7">
    <source>
        <dbReference type="Pfam" id="PF00535"/>
    </source>
</evidence>
<dbReference type="Pfam" id="PF04138">
    <property type="entry name" value="GtrA_DPMS_TM"/>
    <property type="match status" value="1"/>
</dbReference>
<keyword evidence="4 6" id="KW-1133">Transmembrane helix</keyword>
<organism evidence="9 10">
    <name type="scientific">Arthrobacter deserti</name>
    <dbReference type="NCBI Taxonomy" id="1742687"/>
    <lineage>
        <taxon>Bacteria</taxon>
        <taxon>Bacillati</taxon>
        <taxon>Actinomycetota</taxon>
        <taxon>Actinomycetes</taxon>
        <taxon>Micrococcales</taxon>
        <taxon>Micrococcaceae</taxon>
        <taxon>Arthrobacter</taxon>
    </lineage>
</organism>
<dbReference type="PANTHER" id="PTHR48090">
    <property type="entry name" value="UNDECAPRENYL-PHOSPHATE 4-DEOXY-4-FORMAMIDO-L-ARABINOSE TRANSFERASE-RELATED"/>
    <property type="match status" value="1"/>
</dbReference>
<evidence type="ECO:0000313" key="10">
    <source>
        <dbReference type="Proteomes" id="UP000523795"/>
    </source>
</evidence>
<sequence length="322" mass="34759">MILLIPSYEPDQRPIELARPAVAADPALQVLIVDVGSGPRYRPVFNEAEALGCTVIGHHRNQGKGRALKTGFSYVRTHLPGRDVVCADSDGQHTIGDILRVAERAWEAGTMVLGEGQFDGEVPWRSRFGNNATRTVFSLATGRRLRDTQTGLRAYPAAMLPWLLSVPGSRDEYELDLLLQARRARHRIDSVAIATVYLERNRSSHFRPLADSVRIWAPLLKFSLSSLAAFAVDLAVFLVLSAATGPLPAAVIGARAISTAANFTANRLLVFAAGRGTPVPAAAVRYFGLVLTLLAANYALMFLLTEAGLPELPAKLATEAAL</sequence>
<evidence type="ECO:0000259" key="8">
    <source>
        <dbReference type="Pfam" id="PF04138"/>
    </source>
</evidence>
<dbReference type="InterPro" id="IPR050256">
    <property type="entry name" value="Glycosyltransferase_2"/>
</dbReference>
<keyword evidence="5 6" id="KW-0472">Membrane</keyword>
<comment type="subcellular location">
    <subcellularLocation>
        <location evidence="1">Membrane</location>
        <topology evidence="1">Multi-pass membrane protein</topology>
    </subcellularLocation>
</comment>
<feature type="domain" description="GtrA/DPMS transmembrane" evidence="8">
    <location>
        <begin position="221"/>
        <end position="316"/>
    </location>
</feature>
<evidence type="ECO:0000256" key="6">
    <source>
        <dbReference type="SAM" id="Phobius"/>
    </source>
</evidence>
<evidence type="ECO:0000256" key="4">
    <source>
        <dbReference type="ARBA" id="ARBA00022989"/>
    </source>
</evidence>
<dbReference type="Pfam" id="PF00535">
    <property type="entry name" value="Glycos_transf_2"/>
    <property type="match status" value="1"/>
</dbReference>
<comment type="caution">
    <text evidence="9">The sequence shown here is derived from an EMBL/GenBank/DDBJ whole genome shotgun (WGS) entry which is preliminary data.</text>
</comment>
<evidence type="ECO:0000313" key="9">
    <source>
        <dbReference type="EMBL" id="NKX51390.1"/>
    </source>
</evidence>
<gene>
    <name evidence="9" type="ORF">HER39_12590</name>
</gene>
<accession>A0ABX1JRR5</accession>
<feature type="domain" description="Glycosyltransferase 2-like" evidence="7">
    <location>
        <begin position="26"/>
        <end position="150"/>
    </location>
</feature>
<name>A0ABX1JRR5_9MICC</name>
<keyword evidence="10" id="KW-1185">Reference proteome</keyword>
<dbReference type="InterPro" id="IPR029044">
    <property type="entry name" value="Nucleotide-diphossugar_trans"/>
</dbReference>
<feature type="non-terminal residue" evidence="9">
    <location>
        <position position="322"/>
    </location>
</feature>
<keyword evidence="3 6" id="KW-0812">Transmembrane</keyword>
<feature type="transmembrane region" description="Helical" evidence="6">
    <location>
        <begin position="222"/>
        <end position="243"/>
    </location>
</feature>
<dbReference type="InterPro" id="IPR007267">
    <property type="entry name" value="GtrA_DPMS_TM"/>
</dbReference>
<comment type="similarity">
    <text evidence="2">Belongs to the glycosyltransferase 2 family.</text>
</comment>